<dbReference type="Pfam" id="PF11911">
    <property type="entry name" value="DUF3429"/>
    <property type="match status" value="1"/>
</dbReference>
<reference evidence="2 3" key="1">
    <citation type="submission" date="2021-07" db="EMBL/GenBank/DDBJ databases">
        <title>Karlodiniumbacter phycospheric gen. nov., sp. nov., a phycosphere bacterium isolated from karlodinium veneficum.</title>
        <authorList>
            <person name="Peng Y."/>
            <person name="Jiang L."/>
            <person name="Lee J."/>
        </authorList>
    </citation>
    <scope>NUCLEOTIDE SEQUENCE</scope>
    <source>
        <strain evidence="2 3">N5</strain>
    </source>
</reference>
<dbReference type="PANTHER" id="PTHR15887:SF1">
    <property type="entry name" value="TRANSMEMBRANE PROTEIN 69"/>
    <property type="match status" value="1"/>
</dbReference>
<keyword evidence="1" id="KW-1133">Transmembrane helix</keyword>
<organism evidence="2">
    <name type="scientific">Gymnodinialimonas phycosphaerae</name>
    <dbReference type="NCBI Taxonomy" id="2841589"/>
    <lineage>
        <taxon>Bacteria</taxon>
        <taxon>Pseudomonadati</taxon>
        <taxon>Pseudomonadota</taxon>
        <taxon>Alphaproteobacteria</taxon>
        <taxon>Rhodobacterales</taxon>
        <taxon>Paracoccaceae</taxon>
        <taxon>Gymnodinialimonas</taxon>
    </lineage>
</organism>
<dbReference type="AlphaFoldDB" id="A0A975YFC2"/>
<dbReference type="EMBL" id="CP078073">
    <property type="protein sequence ID" value="QXL87233.1"/>
    <property type="molecule type" value="Genomic_DNA"/>
</dbReference>
<proteinExistence type="predicted"/>
<feature type="transmembrane region" description="Helical" evidence="1">
    <location>
        <begin position="131"/>
        <end position="150"/>
    </location>
</feature>
<keyword evidence="1" id="KW-0472">Membrane</keyword>
<protein>
    <submittedName>
        <fullName evidence="2">DUF3429 domain-containing protein</fullName>
    </submittedName>
</protein>
<accession>A0A975YFC2</accession>
<keyword evidence="1" id="KW-0812">Transmembrane</keyword>
<feature type="transmembrane region" description="Helical" evidence="1">
    <location>
        <begin position="46"/>
        <end position="67"/>
    </location>
</feature>
<name>A0A975YFC2_9RHOB</name>
<feature type="transmembrane region" description="Helical" evidence="1">
    <location>
        <begin position="100"/>
        <end position="119"/>
    </location>
</feature>
<evidence type="ECO:0000313" key="3">
    <source>
        <dbReference type="Proteomes" id="UP000693972"/>
    </source>
</evidence>
<evidence type="ECO:0000313" key="2">
    <source>
        <dbReference type="EMBL" id="QXL87233.1"/>
    </source>
</evidence>
<dbReference type="Proteomes" id="UP000693972">
    <property type="component" value="Unassembled WGS sequence"/>
</dbReference>
<sequence>MTRIPTSALLLGLTGLIPFLWGASSSAGLLLDYMPLSLPPALTGGAVLTAYGTIILSFMAGVIWGFAAKAQTSWMPVGLALSTLPALWIFFFTGQPESTRIIALISGFVGLLAIDVTCARRGLAPDWWVPLRLFLTGVVVFCLLIGFLLGP</sequence>
<dbReference type="RefSeq" id="WP_257894137.1">
    <property type="nucleotide sequence ID" value="NZ_JAIMBW010000001.1"/>
</dbReference>
<feature type="transmembrane region" description="Helical" evidence="1">
    <location>
        <begin position="74"/>
        <end position="94"/>
    </location>
</feature>
<dbReference type="EMBL" id="JAIMBW010000001">
    <property type="protein sequence ID" value="MBY4894587.1"/>
    <property type="molecule type" value="Genomic_DNA"/>
</dbReference>
<gene>
    <name evidence="2" type="ORF">KUL25_17650</name>
</gene>
<keyword evidence="3" id="KW-1185">Reference proteome</keyword>
<dbReference type="InterPro" id="IPR021836">
    <property type="entry name" value="DUF3429"/>
</dbReference>
<evidence type="ECO:0000256" key="1">
    <source>
        <dbReference type="SAM" id="Phobius"/>
    </source>
</evidence>
<dbReference type="PANTHER" id="PTHR15887">
    <property type="entry name" value="TRANSMEMBRANE PROTEIN 69"/>
    <property type="match status" value="1"/>
</dbReference>